<reference evidence="3" key="1">
    <citation type="journal article" date="2013" name="Nat. Genet.">
        <title>The draft genomes of soft-shell turtle and green sea turtle yield insights into the development and evolution of the turtle-specific body plan.</title>
        <authorList>
            <person name="Wang Z."/>
            <person name="Pascual-Anaya J."/>
            <person name="Zadissa A."/>
            <person name="Li W."/>
            <person name="Niimura Y."/>
            <person name="Huang Z."/>
            <person name="Li C."/>
            <person name="White S."/>
            <person name="Xiong Z."/>
            <person name="Fang D."/>
            <person name="Wang B."/>
            <person name="Ming Y."/>
            <person name="Chen Y."/>
            <person name="Zheng Y."/>
            <person name="Kuraku S."/>
            <person name="Pignatelli M."/>
            <person name="Herrero J."/>
            <person name="Beal K."/>
            <person name="Nozawa M."/>
            <person name="Li Q."/>
            <person name="Wang J."/>
            <person name="Zhang H."/>
            <person name="Yu L."/>
            <person name="Shigenobu S."/>
            <person name="Wang J."/>
            <person name="Liu J."/>
            <person name="Flicek P."/>
            <person name="Searle S."/>
            <person name="Wang J."/>
            <person name="Kuratani S."/>
            <person name="Yin Y."/>
            <person name="Aken B."/>
            <person name="Zhang G."/>
            <person name="Irie N."/>
        </authorList>
    </citation>
    <scope>NUCLEOTIDE SEQUENCE [LARGE SCALE GENOMIC DNA]</scope>
</reference>
<evidence type="ECO:0000313" key="3">
    <source>
        <dbReference type="Proteomes" id="UP000031443"/>
    </source>
</evidence>
<accession>M7AX63</accession>
<evidence type="ECO:0000313" key="2">
    <source>
        <dbReference type="EMBL" id="EMP29334.1"/>
    </source>
</evidence>
<feature type="compositionally biased region" description="Basic and acidic residues" evidence="1">
    <location>
        <begin position="118"/>
        <end position="130"/>
    </location>
</feature>
<keyword evidence="3" id="KW-1185">Reference proteome</keyword>
<dbReference type="Proteomes" id="UP000031443">
    <property type="component" value="Unassembled WGS sequence"/>
</dbReference>
<protein>
    <submittedName>
        <fullName evidence="2">Uncharacterized protein</fullName>
    </submittedName>
</protein>
<name>M7AX63_CHEMY</name>
<organism evidence="2 3">
    <name type="scientific">Chelonia mydas</name>
    <name type="common">Green sea-turtle</name>
    <name type="synonym">Chelonia agassizi</name>
    <dbReference type="NCBI Taxonomy" id="8469"/>
    <lineage>
        <taxon>Eukaryota</taxon>
        <taxon>Metazoa</taxon>
        <taxon>Chordata</taxon>
        <taxon>Craniata</taxon>
        <taxon>Vertebrata</taxon>
        <taxon>Euteleostomi</taxon>
        <taxon>Archelosauria</taxon>
        <taxon>Testudinata</taxon>
        <taxon>Testudines</taxon>
        <taxon>Cryptodira</taxon>
        <taxon>Durocryptodira</taxon>
        <taxon>Americhelydia</taxon>
        <taxon>Chelonioidea</taxon>
        <taxon>Cheloniidae</taxon>
        <taxon>Chelonia</taxon>
    </lineage>
</organism>
<gene>
    <name evidence="2" type="ORF">UY3_13542</name>
</gene>
<dbReference type="AlphaFoldDB" id="M7AX63"/>
<sequence>MEKRHHLLVLTWRRSGSSAAGQAAGRVFSSTSASGPSLALVFGTEGPPTTMAMPPKTGGSEGPDAEDVVSTASAMQGAVEKLLYNVATVYLYVVFISILCRCDKSVPDRSAVNSCTPPRREAEAESTGERRQLTPCCEDVSFPAFVASLVDVPFHGSGSYTRQKPFFQWVLQPVANGFGEIPTPRKFKTLKE</sequence>
<evidence type="ECO:0000256" key="1">
    <source>
        <dbReference type="SAM" id="MobiDB-lite"/>
    </source>
</evidence>
<proteinExistence type="predicted"/>
<feature type="region of interest" description="Disordered" evidence="1">
    <location>
        <begin position="108"/>
        <end position="130"/>
    </location>
</feature>
<dbReference type="EMBL" id="KB557013">
    <property type="protein sequence ID" value="EMP29334.1"/>
    <property type="molecule type" value="Genomic_DNA"/>
</dbReference>